<dbReference type="EMBL" id="CM004394">
    <property type="protein sequence ID" value="OAY43296.1"/>
    <property type="molecule type" value="Genomic_DNA"/>
</dbReference>
<evidence type="ECO:0000256" key="1">
    <source>
        <dbReference type="ARBA" id="ARBA00004123"/>
    </source>
</evidence>
<keyword evidence="11" id="KW-1185">Reference proteome</keyword>
<dbReference type="InterPro" id="IPR017930">
    <property type="entry name" value="Myb_dom"/>
</dbReference>
<dbReference type="InterPro" id="IPR015495">
    <property type="entry name" value="Myb_TF_plants"/>
</dbReference>
<organism evidence="10 11">
    <name type="scientific">Manihot esculenta</name>
    <name type="common">Cassava</name>
    <name type="synonym">Jatropha manihot</name>
    <dbReference type="NCBI Taxonomy" id="3983"/>
    <lineage>
        <taxon>Eukaryota</taxon>
        <taxon>Viridiplantae</taxon>
        <taxon>Streptophyta</taxon>
        <taxon>Embryophyta</taxon>
        <taxon>Tracheophyta</taxon>
        <taxon>Spermatophyta</taxon>
        <taxon>Magnoliopsida</taxon>
        <taxon>eudicotyledons</taxon>
        <taxon>Gunneridae</taxon>
        <taxon>Pentapetalae</taxon>
        <taxon>rosids</taxon>
        <taxon>fabids</taxon>
        <taxon>Malpighiales</taxon>
        <taxon>Euphorbiaceae</taxon>
        <taxon>Crotonoideae</taxon>
        <taxon>Manihoteae</taxon>
        <taxon>Manihot</taxon>
    </lineage>
</organism>
<dbReference type="FunFam" id="1.10.10.60:FF:000394">
    <property type="entry name" value="MYB transcription factor"/>
    <property type="match status" value="1"/>
</dbReference>
<dbReference type="Pfam" id="PF00249">
    <property type="entry name" value="Myb_DNA-binding"/>
    <property type="match status" value="2"/>
</dbReference>
<comment type="subcellular location">
    <subcellularLocation>
        <location evidence="1">Nucleus</location>
    </subcellularLocation>
</comment>
<evidence type="ECO:0000256" key="6">
    <source>
        <dbReference type="ARBA" id="ARBA00023242"/>
    </source>
</evidence>
<dbReference type="InterPro" id="IPR001005">
    <property type="entry name" value="SANT/Myb"/>
</dbReference>
<dbReference type="Gene3D" id="1.10.10.60">
    <property type="entry name" value="Homeodomain-like"/>
    <property type="match status" value="2"/>
</dbReference>
<dbReference type="GO" id="GO:0000976">
    <property type="term" value="F:transcription cis-regulatory region binding"/>
    <property type="evidence" value="ECO:0007669"/>
    <property type="project" value="UniProtKB-ARBA"/>
</dbReference>
<name>A0A2C9VF09_MANES</name>
<dbReference type="Proteomes" id="UP000091857">
    <property type="component" value="Chromosome 8"/>
</dbReference>
<evidence type="ECO:0000313" key="11">
    <source>
        <dbReference type="Proteomes" id="UP000091857"/>
    </source>
</evidence>
<dbReference type="PANTHER" id="PTHR10641">
    <property type="entry name" value="MYB FAMILY TRANSCRIPTION FACTOR"/>
    <property type="match status" value="1"/>
</dbReference>
<dbReference type="InterPro" id="IPR009057">
    <property type="entry name" value="Homeodomain-like_sf"/>
</dbReference>
<feature type="domain" description="HTH myb-type" evidence="9">
    <location>
        <begin position="62"/>
        <end position="116"/>
    </location>
</feature>
<dbReference type="OrthoDB" id="2143914at2759"/>
<dbReference type="PROSITE" id="PS51294">
    <property type="entry name" value="HTH_MYB"/>
    <property type="match status" value="2"/>
</dbReference>
<evidence type="ECO:0000256" key="3">
    <source>
        <dbReference type="ARBA" id="ARBA00023015"/>
    </source>
</evidence>
<comment type="subunit">
    <text evidence="7">Can form complexes with MYC2, MYC3 or MYC4.</text>
</comment>
<accession>A0A2C9VF09</accession>
<evidence type="ECO:0000313" key="10">
    <source>
        <dbReference type="EMBL" id="OAY43296.1"/>
    </source>
</evidence>
<keyword evidence="6" id="KW-0539">Nucleus</keyword>
<proteinExistence type="predicted"/>
<evidence type="ECO:0000256" key="7">
    <source>
        <dbReference type="ARBA" id="ARBA00062314"/>
    </source>
</evidence>
<feature type="domain" description="Myb-like" evidence="8">
    <location>
        <begin position="9"/>
        <end position="61"/>
    </location>
</feature>
<evidence type="ECO:0000256" key="2">
    <source>
        <dbReference type="ARBA" id="ARBA00022737"/>
    </source>
</evidence>
<gene>
    <name evidence="10" type="ORF">MANES_08G058000v8</name>
</gene>
<feature type="domain" description="HTH myb-type" evidence="9">
    <location>
        <begin position="9"/>
        <end position="61"/>
    </location>
</feature>
<dbReference type="GO" id="GO:0051707">
    <property type="term" value="P:response to other organism"/>
    <property type="evidence" value="ECO:0007669"/>
    <property type="project" value="UniProtKB-ARBA"/>
</dbReference>
<dbReference type="GO" id="GO:0080090">
    <property type="term" value="P:regulation of primary metabolic process"/>
    <property type="evidence" value="ECO:0007669"/>
    <property type="project" value="UniProtKB-ARBA"/>
</dbReference>
<dbReference type="OMA" id="GHGSWQA"/>
<sequence>MVRSPCCEKGGLKKGPWTPEEDQKLLAYLKEHGHGSWQALPAKAGLQRCGKSCRLRWTNYLRPDIKRGKFSLQEENCIIRLHALIGNKWSAIATHLPQRTDNEIKNYWNTHLKKRLDKMGIDPGTHKPKVDAFGSGSGVLKDAAHLSHMAQWESARLEAEARMVRESKLASNQLGFPSPHQLFTTTTAAAAAVPPVRPKCLDVLKAWQGIVSGKFFVSSDSLESPTSTLNFSAVNSVVEFHQQSSVAIPPPQFPVCNITCKGEMGEDVSNQMAPQVKEALDGSISVHGMSAYTTENAWALDSFEAAANENASIGNIAEGLSAIVPYNCGEQNASMPGEKTATSESCGGGGNLEDLQGDYWNSLLLNLVDDPLLQSVMITYQGK</sequence>
<evidence type="ECO:0000259" key="8">
    <source>
        <dbReference type="PROSITE" id="PS50090"/>
    </source>
</evidence>
<dbReference type="GO" id="GO:0005634">
    <property type="term" value="C:nucleus"/>
    <property type="evidence" value="ECO:0007669"/>
    <property type="project" value="UniProtKB-SubCell"/>
</dbReference>
<evidence type="ECO:0000259" key="9">
    <source>
        <dbReference type="PROSITE" id="PS51294"/>
    </source>
</evidence>
<keyword evidence="4" id="KW-0238">DNA-binding</keyword>
<reference evidence="11" key="1">
    <citation type="journal article" date="2016" name="Nat. Biotechnol.">
        <title>Sequencing wild and cultivated cassava and related species reveals extensive interspecific hybridization and genetic diversity.</title>
        <authorList>
            <person name="Bredeson J.V."/>
            <person name="Lyons J.B."/>
            <person name="Prochnik S.E."/>
            <person name="Wu G.A."/>
            <person name="Ha C.M."/>
            <person name="Edsinger-Gonzales E."/>
            <person name="Grimwood J."/>
            <person name="Schmutz J."/>
            <person name="Rabbi I.Y."/>
            <person name="Egesi C."/>
            <person name="Nauluvula P."/>
            <person name="Lebot V."/>
            <person name="Ndunguru J."/>
            <person name="Mkamilo G."/>
            <person name="Bart R.S."/>
            <person name="Setter T.L."/>
            <person name="Gleadow R.M."/>
            <person name="Kulakow P."/>
            <person name="Ferguson M.E."/>
            <person name="Rounsley S."/>
            <person name="Rokhsar D.S."/>
        </authorList>
    </citation>
    <scope>NUCLEOTIDE SEQUENCE [LARGE SCALE GENOMIC DNA]</scope>
    <source>
        <strain evidence="11">cv. AM560-2</strain>
    </source>
</reference>
<dbReference type="SMART" id="SM00717">
    <property type="entry name" value="SANT"/>
    <property type="match status" value="2"/>
</dbReference>
<dbReference type="AlphaFoldDB" id="A0A2C9VF09"/>
<dbReference type="SMR" id="A0A2C9VF09"/>
<dbReference type="PANTHER" id="PTHR10641:SF586">
    <property type="entry name" value="TRANSCRIPTION FACTOR MYB16"/>
    <property type="match status" value="1"/>
</dbReference>
<keyword evidence="5" id="KW-0804">Transcription</keyword>
<dbReference type="CDD" id="cd00167">
    <property type="entry name" value="SANT"/>
    <property type="match status" value="2"/>
</dbReference>
<keyword evidence="3" id="KW-0805">Transcription regulation</keyword>
<dbReference type="Gramene" id="Manes.08G058000.1.v8.1">
    <property type="protein sequence ID" value="Manes.08G058000.1.v8.1.CDS"/>
    <property type="gene ID" value="Manes.08G058000.v8.1"/>
</dbReference>
<dbReference type="PROSITE" id="PS50090">
    <property type="entry name" value="MYB_LIKE"/>
    <property type="match status" value="2"/>
</dbReference>
<dbReference type="SUPFAM" id="SSF46689">
    <property type="entry name" value="Homeodomain-like"/>
    <property type="match status" value="1"/>
</dbReference>
<evidence type="ECO:0000256" key="5">
    <source>
        <dbReference type="ARBA" id="ARBA00023163"/>
    </source>
</evidence>
<evidence type="ECO:0000256" key="4">
    <source>
        <dbReference type="ARBA" id="ARBA00023125"/>
    </source>
</evidence>
<keyword evidence="2" id="KW-0677">Repeat</keyword>
<dbReference type="FunFam" id="1.10.10.60:FF:000001">
    <property type="entry name" value="MYB-related transcription factor"/>
    <property type="match status" value="1"/>
</dbReference>
<protein>
    <submittedName>
        <fullName evidence="10">Uncharacterized protein</fullName>
    </submittedName>
</protein>
<feature type="domain" description="Myb-like" evidence="8">
    <location>
        <begin position="62"/>
        <end position="112"/>
    </location>
</feature>
<comment type="caution">
    <text evidence="10">The sequence shown here is derived from an EMBL/GenBank/DDBJ whole genome shotgun (WGS) entry which is preliminary data.</text>
</comment>